<dbReference type="InterPro" id="IPR001357">
    <property type="entry name" value="BRCT_dom"/>
</dbReference>
<gene>
    <name evidence="2" type="ORF">PR048_021788</name>
</gene>
<organism evidence="2 3">
    <name type="scientific">Dryococelus australis</name>
    <dbReference type="NCBI Taxonomy" id="614101"/>
    <lineage>
        <taxon>Eukaryota</taxon>
        <taxon>Metazoa</taxon>
        <taxon>Ecdysozoa</taxon>
        <taxon>Arthropoda</taxon>
        <taxon>Hexapoda</taxon>
        <taxon>Insecta</taxon>
        <taxon>Pterygota</taxon>
        <taxon>Neoptera</taxon>
        <taxon>Polyneoptera</taxon>
        <taxon>Phasmatodea</taxon>
        <taxon>Verophasmatodea</taxon>
        <taxon>Anareolatae</taxon>
        <taxon>Phasmatidae</taxon>
        <taxon>Eurycanthinae</taxon>
        <taxon>Dryococelus</taxon>
    </lineage>
</organism>
<dbReference type="PANTHER" id="PTHR14625:SF3">
    <property type="entry name" value="MICROCEPHALIN"/>
    <property type="match status" value="1"/>
</dbReference>
<evidence type="ECO:0000313" key="3">
    <source>
        <dbReference type="Proteomes" id="UP001159363"/>
    </source>
</evidence>
<proteinExistence type="predicted"/>
<evidence type="ECO:0000313" key="2">
    <source>
        <dbReference type="EMBL" id="KAJ8877334.1"/>
    </source>
</evidence>
<protein>
    <recommendedName>
        <fullName evidence="1">BRCT domain-containing protein</fullName>
    </recommendedName>
</protein>
<dbReference type="SUPFAM" id="SSF52113">
    <property type="entry name" value="BRCT domain"/>
    <property type="match status" value="2"/>
</dbReference>
<dbReference type="SMART" id="SM00292">
    <property type="entry name" value="BRCT"/>
    <property type="match status" value="2"/>
</dbReference>
<name>A0ABQ9GZ92_9NEOP</name>
<dbReference type="PROSITE" id="PS50172">
    <property type="entry name" value="BRCT"/>
    <property type="match status" value="2"/>
</dbReference>
<keyword evidence="3" id="KW-1185">Reference proteome</keyword>
<reference evidence="2 3" key="1">
    <citation type="submission" date="2023-02" db="EMBL/GenBank/DDBJ databases">
        <title>LHISI_Scaffold_Assembly.</title>
        <authorList>
            <person name="Stuart O.P."/>
            <person name="Cleave R."/>
            <person name="Magrath M.J.L."/>
            <person name="Mikheyev A.S."/>
        </authorList>
    </citation>
    <scope>NUCLEOTIDE SEQUENCE [LARGE SCALE GENOMIC DNA]</scope>
    <source>
        <strain evidence="2">Daus_M_001</strain>
        <tissue evidence="2">Leg muscle</tissue>
    </source>
</reference>
<dbReference type="CDD" id="cd17736">
    <property type="entry name" value="BRCT_microcephalin_rpt2"/>
    <property type="match status" value="1"/>
</dbReference>
<feature type="domain" description="BRCT" evidence="1">
    <location>
        <begin position="6"/>
        <end position="69"/>
    </location>
</feature>
<dbReference type="Proteomes" id="UP001159363">
    <property type="component" value="Chromosome 7"/>
</dbReference>
<accession>A0ABQ9GZ92</accession>
<evidence type="ECO:0000259" key="1">
    <source>
        <dbReference type="PROSITE" id="PS50172"/>
    </source>
</evidence>
<feature type="domain" description="BRCT" evidence="1">
    <location>
        <begin position="90"/>
        <end position="170"/>
    </location>
</feature>
<dbReference type="Gene3D" id="3.40.50.10190">
    <property type="entry name" value="BRCT domain"/>
    <property type="match status" value="2"/>
</dbReference>
<dbReference type="CDD" id="cd17751">
    <property type="entry name" value="BRCT_microcephalin_rpt3"/>
    <property type="match status" value="1"/>
</dbReference>
<dbReference type="InterPro" id="IPR022047">
    <property type="entry name" value="Microcephalin-like"/>
</dbReference>
<dbReference type="PANTHER" id="PTHR14625">
    <property type="entry name" value="MICROCEPHALIN"/>
    <property type="match status" value="1"/>
</dbReference>
<sequence length="179" mass="19833">MIAACVVKLSGFQLEAKVSARTTHIVSNGPRRTLNMLKGIARGCWILTQDWVLNSLEAGKWLPEEAFEMKDFSPAVTQCRVERECLGPGYRLDLFKSCGPMLIAKHSKPPAEDLKELVQLCGGQIAKSVTDADIAIGATVRNQRIKCLSEKWILNSVTQSSIQPTNEYILERRQSNCVG</sequence>
<dbReference type="EMBL" id="JARBHB010000008">
    <property type="protein sequence ID" value="KAJ8877334.1"/>
    <property type="molecule type" value="Genomic_DNA"/>
</dbReference>
<dbReference type="Pfam" id="PF00533">
    <property type="entry name" value="BRCT"/>
    <property type="match status" value="1"/>
</dbReference>
<dbReference type="InterPro" id="IPR036420">
    <property type="entry name" value="BRCT_dom_sf"/>
</dbReference>
<comment type="caution">
    <text evidence="2">The sequence shown here is derived from an EMBL/GenBank/DDBJ whole genome shotgun (WGS) entry which is preliminary data.</text>
</comment>